<evidence type="ECO:0000256" key="3">
    <source>
        <dbReference type="ARBA" id="ARBA00022723"/>
    </source>
</evidence>
<keyword evidence="3" id="KW-0479">Metal-binding</keyword>
<evidence type="ECO:0000256" key="5">
    <source>
        <dbReference type="ARBA" id="ARBA00023014"/>
    </source>
</evidence>
<protein>
    <submittedName>
        <fullName evidence="8">Ferredoxin, 2Fe-2S</fullName>
    </submittedName>
</protein>
<evidence type="ECO:0000256" key="1">
    <source>
        <dbReference type="ARBA" id="ARBA00010914"/>
    </source>
</evidence>
<dbReference type="Proteomes" id="UP000192903">
    <property type="component" value="Unassembled WGS sequence"/>
</dbReference>
<name>A0A1X7EW57_9HYPH</name>
<keyword evidence="4" id="KW-0408">Iron</keyword>
<dbReference type="PROSITE" id="PS00814">
    <property type="entry name" value="ADX"/>
    <property type="match status" value="1"/>
</dbReference>
<dbReference type="GO" id="GO:0046872">
    <property type="term" value="F:metal ion binding"/>
    <property type="evidence" value="ECO:0007669"/>
    <property type="project" value="UniProtKB-KW"/>
</dbReference>
<dbReference type="GO" id="GO:0005829">
    <property type="term" value="C:cytosol"/>
    <property type="evidence" value="ECO:0007669"/>
    <property type="project" value="TreeGrafter"/>
</dbReference>
<keyword evidence="5" id="KW-0411">Iron-sulfur</keyword>
<dbReference type="PRINTS" id="PR00355">
    <property type="entry name" value="ADRENODOXIN"/>
</dbReference>
<dbReference type="EMBL" id="FXAF01000006">
    <property type="protein sequence ID" value="SMF41425.1"/>
    <property type="molecule type" value="Genomic_DNA"/>
</dbReference>
<reference evidence="9" key="1">
    <citation type="submission" date="2017-04" db="EMBL/GenBank/DDBJ databases">
        <authorList>
            <person name="Varghese N."/>
            <person name="Submissions S."/>
        </authorList>
    </citation>
    <scope>NUCLEOTIDE SEQUENCE [LARGE SCALE GENOMIC DNA]</scope>
    <source>
        <strain evidence="9">B4P</strain>
    </source>
</reference>
<evidence type="ECO:0000256" key="4">
    <source>
        <dbReference type="ARBA" id="ARBA00023004"/>
    </source>
</evidence>
<dbReference type="InterPro" id="IPR001055">
    <property type="entry name" value="Adrenodoxin-like"/>
</dbReference>
<evidence type="ECO:0000259" key="7">
    <source>
        <dbReference type="PROSITE" id="PS51085"/>
    </source>
</evidence>
<accession>A0A1X7EW57</accession>
<organism evidence="8 9">
    <name type="scientific">Xaviernesmea oryzae</name>
    <dbReference type="NCBI Taxonomy" id="464029"/>
    <lineage>
        <taxon>Bacteria</taxon>
        <taxon>Pseudomonadati</taxon>
        <taxon>Pseudomonadota</taxon>
        <taxon>Alphaproteobacteria</taxon>
        <taxon>Hyphomicrobiales</taxon>
        <taxon>Rhizobiaceae</taxon>
        <taxon>Rhizobium/Agrobacterium group</taxon>
        <taxon>Xaviernesmea</taxon>
    </lineage>
</organism>
<gene>
    <name evidence="8" type="ORF">SAMN02982989_1921</name>
</gene>
<dbReference type="InterPro" id="IPR001041">
    <property type="entry name" value="2Fe-2S_ferredoxin-type"/>
</dbReference>
<dbReference type="Gene3D" id="3.10.20.30">
    <property type="match status" value="1"/>
</dbReference>
<dbReference type="PANTHER" id="PTHR23426:SF65">
    <property type="entry name" value="FERREDOXIN-2, MITOCHONDRIAL"/>
    <property type="match status" value="1"/>
</dbReference>
<dbReference type="RefSeq" id="WP_085422181.1">
    <property type="nucleotide sequence ID" value="NZ_FXAF01000006.1"/>
</dbReference>
<dbReference type="GO" id="GO:0140647">
    <property type="term" value="P:P450-containing electron transport chain"/>
    <property type="evidence" value="ECO:0007669"/>
    <property type="project" value="InterPro"/>
</dbReference>
<dbReference type="STRING" id="464029.SAMN02982989_1921"/>
<dbReference type="PROSITE" id="PS51085">
    <property type="entry name" value="2FE2S_FER_2"/>
    <property type="match status" value="1"/>
</dbReference>
<sequence length="107" mass="11443">MTNVTFIAHDGTETTIDIANGDNVMRAALANDIDGIVGECGGSMMCATCHCYVDDAWADRVGPRADGEEDMLESAACEVKPTSRLSCQIRIEPELDGLVVHLPESQT</sequence>
<evidence type="ECO:0000313" key="9">
    <source>
        <dbReference type="Proteomes" id="UP000192903"/>
    </source>
</evidence>
<comment type="cofactor">
    <cofactor evidence="6">
        <name>[2Fe-2S] cluster</name>
        <dbReference type="ChEBI" id="CHEBI:190135"/>
    </cofactor>
</comment>
<evidence type="ECO:0000256" key="6">
    <source>
        <dbReference type="ARBA" id="ARBA00034078"/>
    </source>
</evidence>
<dbReference type="InterPro" id="IPR036010">
    <property type="entry name" value="2Fe-2S_ferredoxin-like_sf"/>
</dbReference>
<dbReference type="CDD" id="cd00207">
    <property type="entry name" value="fer2"/>
    <property type="match status" value="1"/>
</dbReference>
<dbReference type="OrthoDB" id="9799640at2"/>
<dbReference type="InterPro" id="IPR018298">
    <property type="entry name" value="Adrenodoxin_Fe-S_BS"/>
</dbReference>
<dbReference type="GO" id="GO:0009055">
    <property type="term" value="F:electron transfer activity"/>
    <property type="evidence" value="ECO:0007669"/>
    <property type="project" value="TreeGrafter"/>
</dbReference>
<proteinExistence type="inferred from homology"/>
<dbReference type="PANTHER" id="PTHR23426">
    <property type="entry name" value="FERREDOXIN/ADRENODOXIN"/>
    <property type="match status" value="1"/>
</dbReference>
<evidence type="ECO:0000313" key="8">
    <source>
        <dbReference type="EMBL" id="SMF41425.1"/>
    </source>
</evidence>
<dbReference type="Pfam" id="PF00111">
    <property type="entry name" value="Fer2"/>
    <property type="match status" value="1"/>
</dbReference>
<dbReference type="GO" id="GO:0051537">
    <property type="term" value="F:2 iron, 2 sulfur cluster binding"/>
    <property type="evidence" value="ECO:0007669"/>
    <property type="project" value="UniProtKB-KW"/>
</dbReference>
<dbReference type="InterPro" id="IPR012675">
    <property type="entry name" value="Beta-grasp_dom_sf"/>
</dbReference>
<evidence type="ECO:0000256" key="2">
    <source>
        <dbReference type="ARBA" id="ARBA00022714"/>
    </source>
</evidence>
<dbReference type="SUPFAM" id="SSF54292">
    <property type="entry name" value="2Fe-2S ferredoxin-like"/>
    <property type="match status" value="1"/>
</dbReference>
<comment type="similarity">
    <text evidence="1">Belongs to the adrenodoxin/putidaredoxin family.</text>
</comment>
<feature type="domain" description="2Fe-2S ferredoxin-type" evidence="7">
    <location>
        <begin position="2"/>
        <end position="106"/>
    </location>
</feature>
<keyword evidence="2" id="KW-0001">2Fe-2S</keyword>
<dbReference type="AlphaFoldDB" id="A0A1X7EW57"/>
<keyword evidence="9" id="KW-1185">Reference proteome</keyword>